<reference evidence="8 9" key="1">
    <citation type="journal article" date="2011" name="Genome Res.">
        <title>Phylogeny-wide analysis of social amoeba genomes highlights ancient origins for complex intercellular communication.</title>
        <authorList>
            <person name="Heidel A.J."/>
            <person name="Lawal H.M."/>
            <person name="Felder M."/>
            <person name="Schilde C."/>
            <person name="Helps N.R."/>
            <person name="Tunggal B."/>
            <person name="Rivero F."/>
            <person name="John U."/>
            <person name="Schleicher M."/>
            <person name="Eichinger L."/>
            <person name="Platzer M."/>
            <person name="Noegel A.A."/>
            <person name="Schaap P."/>
            <person name="Gloeckner G."/>
        </authorList>
    </citation>
    <scope>NUCLEOTIDE SEQUENCE [LARGE SCALE GENOMIC DNA]</scope>
    <source>
        <strain evidence="9">ATCC 26659 / Pp 5 / PN500</strain>
    </source>
</reference>
<dbReference type="AlphaFoldDB" id="D3AXL7"/>
<dbReference type="InterPro" id="IPR000225">
    <property type="entry name" value="Armadillo"/>
</dbReference>
<dbReference type="PROSITE" id="PS50178">
    <property type="entry name" value="ZF_FYVE"/>
    <property type="match status" value="1"/>
</dbReference>
<organism evidence="8 9">
    <name type="scientific">Heterostelium pallidum (strain ATCC 26659 / Pp 5 / PN500)</name>
    <name type="common">Cellular slime mold</name>
    <name type="synonym">Polysphondylium pallidum</name>
    <dbReference type="NCBI Taxonomy" id="670386"/>
    <lineage>
        <taxon>Eukaryota</taxon>
        <taxon>Amoebozoa</taxon>
        <taxon>Evosea</taxon>
        <taxon>Eumycetozoa</taxon>
        <taxon>Dictyostelia</taxon>
        <taxon>Acytosteliales</taxon>
        <taxon>Acytosteliaceae</taxon>
        <taxon>Heterostelium</taxon>
    </lineage>
</organism>
<dbReference type="RefSeq" id="XP_020437800.1">
    <property type="nucleotide sequence ID" value="XM_020571942.1"/>
</dbReference>
<dbReference type="CDD" id="cd15730">
    <property type="entry name" value="FYVE_EEA1"/>
    <property type="match status" value="1"/>
</dbReference>
<evidence type="ECO:0000256" key="2">
    <source>
        <dbReference type="ARBA" id="ARBA00022771"/>
    </source>
</evidence>
<dbReference type="FunCoup" id="D3AXL7">
    <property type="interactions" value="508"/>
</dbReference>
<feature type="repeat" description="ARM" evidence="5">
    <location>
        <begin position="238"/>
        <end position="280"/>
    </location>
</feature>
<keyword evidence="2 4" id="KW-0863">Zinc-finger</keyword>
<protein>
    <recommendedName>
        <fullName evidence="7">FYVE-type domain-containing protein</fullName>
    </recommendedName>
</protein>
<evidence type="ECO:0000256" key="1">
    <source>
        <dbReference type="ARBA" id="ARBA00022723"/>
    </source>
</evidence>
<keyword evidence="3" id="KW-0862">Zinc</keyword>
<dbReference type="Gene3D" id="3.30.40.10">
    <property type="entry name" value="Zinc/RING finger domain, C3HC4 (zinc finger)"/>
    <property type="match status" value="1"/>
</dbReference>
<dbReference type="Gene3D" id="1.25.10.10">
    <property type="entry name" value="Leucine-rich Repeat Variant"/>
    <property type="match status" value="1"/>
</dbReference>
<dbReference type="InterPro" id="IPR011989">
    <property type="entry name" value="ARM-like"/>
</dbReference>
<dbReference type="PANTHER" id="PTHR39490">
    <property type="entry name" value="ARRESTIN DOMAIN-CONTAINING PROTEIN D"/>
    <property type="match status" value="1"/>
</dbReference>
<feature type="domain" description="FYVE-type" evidence="7">
    <location>
        <begin position="17"/>
        <end position="77"/>
    </location>
</feature>
<evidence type="ECO:0000256" key="4">
    <source>
        <dbReference type="PROSITE-ProRule" id="PRU00091"/>
    </source>
</evidence>
<evidence type="ECO:0000256" key="5">
    <source>
        <dbReference type="PROSITE-ProRule" id="PRU00259"/>
    </source>
</evidence>
<gene>
    <name evidence="8" type="ORF">PPL_00923</name>
</gene>
<proteinExistence type="predicted"/>
<feature type="region of interest" description="Disordered" evidence="6">
    <location>
        <begin position="204"/>
        <end position="227"/>
    </location>
</feature>
<dbReference type="PANTHER" id="PTHR39490:SF8">
    <property type="entry name" value="ZINC FINGER FYVE DOMAIN-CONTAINING PROTEIN 21"/>
    <property type="match status" value="1"/>
</dbReference>
<dbReference type="InterPro" id="IPR011011">
    <property type="entry name" value="Znf_FYVE_PHD"/>
</dbReference>
<comment type="caution">
    <text evidence="8">The sequence shown here is derived from an EMBL/GenBank/DDBJ whole genome shotgun (WGS) entry which is preliminary data.</text>
</comment>
<dbReference type="SMART" id="SM00185">
    <property type="entry name" value="ARM"/>
    <property type="match status" value="3"/>
</dbReference>
<evidence type="ECO:0000313" key="8">
    <source>
        <dbReference type="EMBL" id="EFA85694.1"/>
    </source>
</evidence>
<dbReference type="GeneID" id="31356453"/>
<dbReference type="InParanoid" id="D3AXL7"/>
<dbReference type="InterPro" id="IPR016024">
    <property type="entry name" value="ARM-type_fold"/>
</dbReference>
<dbReference type="SMART" id="SM00064">
    <property type="entry name" value="FYVE"/>
    <property type="match status" value="1"/>
</dbReference>
<dbReference type="InterPro" id="IPR052113">
    <property type="entry name" value="FYVE-type_Zinc_Finger"/>
</dbReference>
<dbReference type="Pfam" id="PF01363">
    <property type="entry name" value="FYVE"/>
    <property type="match status" value="1"/>
</dbReference>
<sequence>MMQSADKKLWRPMWIPDEQEDKCLNCSSQFNTLLRRHHCRQCGNIFCNNCSSKRQSLPQLHYDRPVRICNRCSDLAHYSKLALSDDVMQRIESSKGFCNMSLDALGRKMIITNFLEVMLTLLSRFETSVYRHTTRAIANLAENEINRVDIIESSIFGAFVDYMLNPHDDDHQIILNIYITGRPVYARADRAGAFLQQPTETLGIDHPTQSYKEHTHQRSGDTRWHHTTKNQRKIVEGGSLPPLILMINSPVEKVILYSVASLASLSENSDNQISIGQVGGVRPMINLLHYSNQDKIPLYAATTLYYLSLCQTNFTLLLQQELFDTLSKIIIVNYTNTSHELLLLALKILGNLSSESSTDEHFKNNGTLYKQTAVILFGHF</sequence>
<dbReference type="PROSITE" id="PS50176">
    <property type="entry name" value="ARM_REPEAT"/>
    <property type="match status" value="1"/>
</dbReference>
<dbReference type="EMBL" id="ADBJ01000004">
    <property type="protein sequence ID" value="EFA85694.1"/>
    <property type="molecule type" value="Genomic_DNA"/>
</dbReference>
<name>D3AXL7_HETP5</name>
<dbReference type="Proteomes" id="UP000001396">
    <property type="component" value="Unassembled WGS sequence"/>
</dbReference>
<feature type="compositionally biased region" description="Basic and acidic residues" evidence="6">
    <location>
        <begin position="211"/>
        <end position="224"/>
    </location>
</feature>
<dbReference type="SUPFAM" id="SSF48371">
    <property type="entry name" value="ARM repeat"/>
    <property type="match status" value="1"/>
</dbReference>
<dbReference type="InterPro" id="IPR017455">
    <property type="entry name" value="Znf_FYVE-rel"/>
</dbReference>
<dbReference type="SUPFAM" id="SSF57903">
    <property type="entry name" value="FYVE/PHD zinc finger"/>
    <property type="match status" value="1"/>
</dbReference>
<keyword evidence="1" id="KW-0479">Metal-binding</keyword>
<accession>D3AXL7</accession>
<dbReference type="GO" id="GO:0008270">
    <property type="term" value="F:zinc ion binding"/>
    <property type="evidence" value="ECO:0007669"/>
    <property type="project" value="UniProtKB-KW"/>
</dbReference>
<dbReference type="InterPro" id="IPR000306">
    <property type="entry name" value="Znf_FYVE"/>
</dbReference>
<dbReference type="InterPro" id="IPR013083">
    <property type="entry name" value="Znf_RING/FYVE/PHD"/>
</dbReference>
<evidence type="ECO:0000313" key="9">
    <source>
        <dbReference type="Proteomes" id="UP000001396"/>
    </source>
</evidence>
<evidence type="ECO:0000256" key="6">
    <source>
        <dbReference type="SAM" id="MobiDB-lite"/>
    </source>
</evidence>
<keyword evidence="9" id="KW-1185">Reference proteome</keyword>
<evidence type="ECO:0000256" key="3">
    <source>
        <dbReference type="ARBA" id="ARBA00022833"/>
    </source>
</evidence>
<evidence type="ECO:0000259" key="7">
    <source>
        <dbReference type="PROSITE" id="PS50178"/>
    </source>
</evidence>